<dbReference type="GO" id="GO:0055088">
    <property type="term" value="P:lipid homeostasis"/>
    <property type="evidence" value="ECO:0007669"/>
    <property type="project" value="TreeGrafter"/>
</dbReference>
<gene>
    <name evidence="1" type="ORF">TTHERM_00683330</name>
</gene>
<name>I7M4I8_TETTS</name>
<dbReference type="PANTHER" id="PTHR12406:SF7">
    <property type="entry name" value="PATATIN-LIKE PHOSPHOLIPASE DOMAIN-CONTAINING PROTEIN 4"/>
    <property type="match status" value="1"/>
</dbReference>
<dbReference type="SUPFAM" id="SSF52151">
    <property type="entry name" value="FabD/lysophospholipase-like"/>
    <property type="match status" value="1"/>
</dbReference>
<dbReference type="Proteomes" id="UP000009168">
    <property type="component" value="Unassembled WGS sequence"/>
</dbReference>
<dbReference type="PANTHER" id="PTHR12406">
    <property type="entry name" value="CALCIUM-INDEPENDENT PHOSPHOLIPASE A2 IPLA2 -RELATED"/>
    <property type="match status" value="1"/>
</dbReference>
<dbReference type="GO" id="GO:0005811">
    <property type="term" value="C:lipid droplet"/>
    <property type="evidence" value="ECO:0007669"/>
    <property type="project" value="TreeGrafter"/>
</dbReference>
<dbReference type="EMBL" id="GG662247">
    <property type="protein sequence ID" value="EAS07127.1"/>
    <property type="molecule type" value="Genomic_DNA"/>
</dbReference>
<organism evidence="1 2">
    <name type="scientific">Tetrahymena thermophila (strain SB210)</name>
    <dbReference type="NCBI Taxonomy" id="312017"/>
    <lineage>
        <taxon>Eukaryota</taxon>
        <taxon>Sar</taxon>
        <taxon>Alveolata</taxon>
        <taxon>Ciliophora</taxon>
        <taxon>Intramacronucleata</taxon>
        <taxon>Oligohymenophorea</taxon>
        <taxon>Hymenostomatida</taxon>
        <taxon>Tetrahymenina</taxon>
        <taxon>Tetrahymenidae</taxon>
        <taxon>Tetrahymena</taxon>
    </lineage>
</organism>
<keyword evidence="2" id="KW-1185">Reference proteome</keyword>
<dbReference type="eggNOG" id="ENOG502R2RQ">
    <property type="taxonomic scope" value="Eukaryota"/>
</dbReference>
<dbReference type="AlphaFoldDB" id="I7M4I8"/>
<dbReference type="GO" id="GO:0004806">
    <property type="term" value="F:triacylglycerol lipase activity"/>
    <property type="evidence" value="ECO:0007669"/>
    <property type="project" value="TreeGrafter"/>
</dbReference>
<protein>
    <submittedName>
        <fullName evidence="1">Patatin-like phospholipase family protein</fullName>
    </submittedName>
</protein>
<dbReference type="GO" id="GO:0016020">
    <property type="term" value="C:membrane"/>
    <property type="evidence" value="ECO:0007669"/>
    <property type="project" value="TreeGrafter"/>
</dbReference>
<dbReference type="HOGENOM" id="CLU_981708_0_0_1"/>
<dbReference type="InterPro" id="IPR016035">
    <property type="entry name" value="Acyl_Trfase/lysoPLipase"/>
</dbReference>
<sequence>MEKIAQKESSQTEKRETIENIPSMISQTQQCENSGEGIKELLLSGSAGALTYQMGYLYKLTEFVGKEKLREYKIGAISAGTAIGVYFHTTLYTDLDLKHFYLNRIRKFFEKENRKYYGFFTSGALIEKYCYEQWDLMEEQKFPHVNGIFHCYVSQVEGLFSLKKKLIDHFEDKYDFTEALISSAMIPFLTRPKIFNEYKGKKCLDGGLTQVIPYKYQESKKIFINALPKYTREWPVVREEIKNIEYFDIMENSNVWFPRDYWIWDENFSDEMFVKGQFAAENDKERLIKVFQ</sequence>
<dbReference type="KEGG" id="tet:TTHERM_00683330"/>
<dbReference type="OrthoDB" id="197155at2759"/>
<dbReference type="OMA" id="WIWDENF"/>
<dbReference type="GeneID" id="7839163"/>
<proteinExistence type="predicted"/>
<evidence type="ECO:0000313" key="2">
    <source>
        <dbReference type="Proteomes" id="UP000009168"/>
    </source>
</evidence>
<reference evidence="2" key="1">
    <citation type="journal article" date="2006" name="PLoS Biol.">
        <title>Macronuclear genome sequence of the ciliate Tetrahymena thermophila, a model eukaryote.</title>
        <authorList>
            <person name="Eisen J.A."/>
            <person name="Coyne R.S."/>
            <person name="Wu M."/>
            <person name="Wu D."/>
            <person name="Thiagarajan M."/>
            <person name="Wortman J.R."/>
            <person name="Badger J.H."/>
            <person name="Ren Q."/>
            <person name="Amedeo P."/>
            <person name="Jones K.M."/>
            <person name="Tallon L.J."/>
            <person name="Delcher A.L."/>
            <person name="Salzberg S.L."/>
            <person name="Silva J.C."/>
            <person name="Haas B.J."/>
            <person name="Majoros W.H."/>
            <person name="Farzad M."/>
            <person name="Carlton J.M."/>
            <person name="Smith R.K. Jr."/>
            <person name="Garg J."/>
            <person name="Pearlman R.E."/>
            <person name="Karrer K.M."/>
            <person name="Sun L."/>
            <person name="Manning G."/>
            <person name="Elde N.C."/>
            <person name="Turkewitz A.P."/>
            <person name="Asai D.J."/>
            <person name="Wilkes D.E."/>
            <person name="Wang Y."/>
            <person name="Cai H."/>
            <person name="Collins K."/>
            <person name="Stewart B.A."/>
            <person name="Lee S.R."/>
            <person name="Wilamowska K."/>
            <person name="Weinberg Z."/>
            <person name="Ruzzo W.L."/>
            <person name="Wloga D."/>
            <person name="Gaertig J."/>
            <person name="Frankel J."/>
            <person name="Tsao C.-C."/>
            <person name="Gorovsky M.A."/>
            <person name="Keeling P.J."/>
            <person name="Waller R.F."/>
            <person name="Patron N.J."/>
            <person name="Cherry J.M."/>
            <person name="Stover N.A."/>
            <person name="Krieger C.J."/>
            <person name="del Toro C."/>
            <person name="Ryder H.F."/>
            <person name="Williamson S.C."/>
            <person name="Barbeau R.A."/>
            <person name="Hamilton E.P."/>
            <person name="Orias E."/>
        </authorList>
    </citation>
    <scope>NUCLEOTIDE SEQUENCE [LARGE SCALE GENOMIC DNA]</scope>
    <source>
        <strain evidence="2">SB210</strain>
    </source>
</reference>
<dbReference type="GO" id="GO:0005737">
    <property type="term" value="C:cytoplasm"/>
    <property type="evidence" value="ECO:0007669"/>
    <property type="project" value="TreeGrafter"/>
</dbReference>
<dbReference type="GO" id="GO:0019433">
    <property type="term" value="P:triglyceride catabolic process"/>
    <property type="evidence" value="ECO:0007669"/>
    <property type="project" value="TreeGrafter"/>
</dbReference>
<dbReference type="RefSeq" id="XP_001027369.1">
    <property type="nucleotide sequence ID" value="XM_001027369.1"/>
</dbReference>
<dbReference type="InParanoid" id="I7M4I8"/>
<evidence type="ECO:0000313" key="1">
    <source>
        <dbReference type="EMBL" id="EAS07127.1"/>
    </source>
</evidence>
<dbReference type="InterPro" id="IPR033562">
    <property type="entry name" value="PLPL"/>
</dbReference>
<accession>I7M4I8</accession>